<dbReference type="PROSITE" id="PS50850">
    <property type="entry name" value="MFS"/>
    <property type="match status" value="1"/>
</dbReference>
<gene>
    <name evidence="7" type="ORF">ABR69_04260</name>
</gene>
<feature type="transmembrane region" description="Helical" evidence="5">
    <location>
        <begin position="289"/>
        <end position="308"/>
    </location>
</feature>
<feature type="transmembrane region" description="Helical" evidence="5">
    <location>
        <begin position="72"/>
        <end position="91"/>
    </location>
</feature>
<organism evidence="7 8">
    <name type="scientific">OM182 bacterium BACL3 MAG-120507-bin80</name>
    <dbReference type="NCBI Taxonomy" id="1655577"/>
    <lineage>
        <taxon>Bacteria</taxon>
        <taxon>Pseudomonadati</taxon>
        <taxon>Pseudomonadota</taxon>
        <taxon>Gammaproteobacteria</taxon>
        <taxon>OMG group</taxon>
        <taxon>OM182 clade</taxon>
    </lineage>
</organism>
<comment type="caution">
    <text evidence="7">The sequence shown here is derived from an EMBL/GenBank/DDBJ whole genome shotgun (WGS) entry which is preliminary data.</text>
</comment>
<dbReference type="PANTHER" id="PTHR23521">
    <property type="entry name" value="TRANSPORTER MFS SUPERFAMILY"/>
    <property type="match status" value="1"/>
</dbReference>
<evidence type="ECO:0000256" key="4">
    <source>
        <dbReference type="SAM" id="MobiDB-lite"/>
    </source>
</evidence>
<dbReference type="Pfam" id="PF07690">
    <property type="entry name" value="MFS_1"/>
    <property type="match status" value="1"/>
</dbReference>
<evidence type="ECO:0000256" key="1">
    <source>
        <dbReference type="ARBA" id="ARBA00022692"/>
    </source>
</evidence>
<feature type="region of interest" description="Disordered" evidence="4">
    <location>
        <begin position="412"/>
        <end position="433"/>
    </location>
</feature>
<dbReference type="InterPro" id="IPR020846">
    <property type="entry name" value="MFS_dom"/>
</dbReference>
<feature type="transmembrane region" description="Helical" evidence="5">
    <location>
        <begin position="12"/>
        <end position="30"/>
    </location>
</feature>
<evidence type="ECO:0000256" key="2">
    <source>
        <dbReference type="ARBA" id="ARBA00022989"/>
    </source>
</evidence>
<feature type="transmembrane region" description="Helical" evidence="5">
    <location>
        <begin position="132"/>
        <end position="153"/>
    </location>
</feature>
<accession>A0A0R2SF49</accession>
<evidence type="ECO:0000259" key="6">
    <source>
        <dbReference type="PROSITE" id="PS50850"/>
    </source>
</evidence>
<feature type="transmembrane region" description="Helical" evidence="5">
    <location>
        <begin position="265"/>
        <end position="283"/>
    </location>
</feature>
<dbReference type="Proteomes" id="UP000051934">
    <property type="component" value="Unassembled WGS sequence"/>
</dbReference>
<evidence type="ECO:0000256" key="5">
    <source>
        <dbReference type="SAM" id="Phobius"/>
    </source>
</evidence>
<dbReference type="GO" id="GO:0022857">
    <property type="term" value="F:transmembrane transporter activity"/>
    <property type="evidence" value="ECO:0007669"/>
    <property type="project" value="InterPro"/>
</dbReference>
<dbReference type="SUPFAM" id="SSF103473">
    <property type="entry name" value="MFS general substrate transporter"/>
    <property type="match status" value="1"/>
</dbReference>
<dbReference type="CDD" id="cd17477">
    <property type="entry name" value="MFS_YcaD_like"/>
    <property type="match status" value="1"/>
</dbReference>
<dbReference type="InterPro" id="IPR047200">
    <property type="entry name" value="MFS_YcaD-like"/>
</dbReference>
<keyword evidence="3 5" id="KW-0472">Membrane</keyword>
<keyword evidence="1 5" id="KW-0812">Transmembrane</keyword>
<dbReference type="PANTHER" id="PTHR23521:SF3">
    <property type="entry name" value="MFS TRANSPORTER"/>
    <property type="match status" value="1"/>
</dbReference>
<evidence type="ECO:0000256" key="3">
    <source>
        <dbReference type="ARBA" id="ARBA00023136"/>
    </source>
</evidence>
<feature type="domain" description="Major facilitator superfamily (MFS) profile" evidence="6">
    <location>
        <begin position="3"/>
        <end position="376"/>
    </location>
</feature>
<dbReference type="InterPro" id="IPR011701">
    <property type="entry name" value="MFS"/>
</dbReference>
<dbReference type="Gene3D" id="1.20.1250.20">
    <property type="entry name" value="MFS general substrate transporter like domains"/>
    <property type="match status" value="2"/>
</dbReference>
<dbReference type="InterPro" id="IPR036259">
    <property type="entry name" value="MFS_trans_sf"/>
</dbReference>
<evidence type="ECO:0000313" key="8">
    <source>
        <dbReference type="Proteomes" id="UP000051934"/>
    </source>
</evidence>
<feature type="transmembrane region" description="Helical" evidence="5">
    <location>
        <begin position="97"/>
        <end position="120"/>
    </location>
</feature>
<proteinExistence type="predicted"/>
<keyword evidence="2 5" id="KW-1133">Transmembrane helix</keyword>
<dbReference type="EMBL" id="LIBB01000001">
    <property type="protein sequence ID" value="KRO73447.1"/>
    <property type="molecule type" value="Genomic_DNA"/>
</dbReference>
<protein>
    <recommendedName>
        <fullName evidence="6">Major facilitator superfamily (MFS) profile domain-containing protein</fullName>
    </recommendedName>
</protein>
<name>A0A0R2SF49_9GAMM</name>
<feature type="transmembrane region" description="Helical" evidence="5">
    <location>
        <begin position="159"/>
        <end position="178"/>
    </location>
</feature>
<sequence>MLMPIIGRISTLLFGMAILIAGHGLQLAYVPLRAELFGWSNLAAGMLGSVYFSGFLLGCFLVPYLVSRSGHIRSFAALSSLGTASILALALSENYVFWLALRFLVGVSVAGLYLVIESWFNELVVEDNRGTVLAFYTMIALFAMASGQLLLKVSPIEDGSLLILAAMLFVAAAIPICLTRTSQPSQIPSASFSPFLVLRTSTAATIGALISGLVTGSYYGLAPAYGLQIGLAIDEISTMMALGIIGGALTQLPLGRLSDKMDRRIVIFSIMIVGALVSLLMLFSGVEGVPYLMVFYGGCAMPLYALSLAHASDNSASSSFLEIGTGLMIVHALGAIVGPLLVAQAMSLIGAHAFFIVNGLILMLGGSAIFVLTKIRGSAREHFTEFEMATTVSAQGAITLDPRVESEFDEADLGEVPQEVPQEVSQEVAQEVP</sequence>
<reference evidence="7 8" key="1">
    <citation type="submission" date="2015-10" db="EMBL/GenBank/DDBJ databases">
        <title>Metagenome-Assembled Genomes uncover a global brackish microbiome.</title>
        <authorList>
            <person name="Hugerth L.W."/>
            <person name="Larsson J."/>
            <person name="Alneberg J."/>
            <person name="Lindh M.V."/>
            <person name="Legrand C."/>
            <person name="Pinhassi J."/>
            <person name="Andersson A.F."/>
        </authorList>
    </citation>
    <scope>NUCLEOTIDE SEQUENCE [LARGE SCALE GENOMIC DNA]</scope>
    <source>
        <strain evidence="7">BACL4 MAG-120507-bin80</strain>
    </source>
</reference>
<feature type="transmembrane region" description="Helical" evidence="5">
    <location>
        <begin position="320"/>
        <end position="343"/>
    </location>
</feature>
<feature type="transmembrane region" description="Helical" evidence="5">
    <location>
        <begin position="349"/>
        <end position="372"/>
    </location>
</feature>
<dbReference type="GO" id="GO:0005886">
    <property type="term" value="C:plasma membrane"/>
    <property type="evidence" value="ECO:0007669"/>
    <property type="project" value="TreeGrafter"/>
</dbReference>
<feature type="transmembrane region" description="Helical" evidence="5">
    <location>
        <begin position="198"/>
        <end position="219"/>
    </location>
</feature>
<feature type="compositionally biased region" description="Polar residues" evidence="4">
    <location>
        <begin position="423"/>
        <end position="433"/>
    </location>
</feature>
<evidence type="ECO:0000313" key="7">
    <source>
        <dbReference type="EMBL" id="KRO73447.1"/>
    </source>
</evidence>
<dbReference type="AlphaFoldDB" id="A0A0R2SF49"/>
<feature type="transmembrane region" description="Helical" evidence="5">
    <location>
        <begin position="42"/>
        <end position="65"/>
    </location>
</feature>